<reference evidence="2 3" key="1">
    <citation type="submission" date="2018-08" db="EMBL/GenBank/DDBJ databases">
        <title>A genome reference for cultivated species of the human gut microbiota.</title>
        <authorList>
            <person name="Zou Y."/>
            <person name="Xue W."/>
            <person name="Luo G."/>
        </authorList>
    </citation>
    <scope>NUCLEOTIDE SEQUENCE [LARGE SCALE GENOMIC DNA]</scope>
    <source>
        <strain evidence="2 3">AF24-29</strain>
    </source>
</reference>
<keyword evidence="2" id="KW-0808">Transferase</keyword>
<gene>
    <name evidence="2" type="ORF">DWY25_13840</name>
</gene>
<dbReference type="GO" id="GO:0016758">
    <property type="term" value="F:hexosyltransferase activity"/>
    <property type="evidence" value="ECO:0007669"/>
    <property type="project" value="UniProtKB-ARBA"/>
</dbReference>
<dbReference type="Gene3D" id="3.90.550.10">
    <property type="entry name" value="Spore Coat Polysaccharide Biosynthesis Protein SpsA, Chain A"/>
    <property type="match status" value="1"/>
</dbReference>
<dbReference type="Proteomes" id="UP000284178">
    <property type="component" value="Unassembled WGS sequence"/>
</dbReference>
<name>A0A412FR53_9FIRM</name>
<sequence>MQIPDQPPEKRLDLHASASAEGLSAHPQLDPPVKLDREVKEKLTMSKVTIIVPIYNVEEYVAKCLDSLLRQTYSDYVIYAVNDGSPKNEQPIIDRYAAAYPEKVVAIRKENGGYGSVLEMAIARLDSEYFLVCDPDDYLADDALETLVGLADANQADLVIGAKNFIYSDSDEQKYDPAYNTKFTALRPGQGYVKGTPEFENLLFVDPSPHAKLYRRSLAANIQFPHKIGYTDNLLFYISLLNAEKVVYTDKALAYYLIDRAGNTMTDLKPQVIDAHAQVFSTILDQAERCSAVPALFYYRIFEAYKFSFYQLRRIKGTPAEKLEHAEVLYRLVEKLMPHRAAILEGMTRFGYTGSRERMKDKLVLTAGVSHPVYRRWVKSFVKE</sequence>
<dbReference type="AlphaFoldDB" id="A0A412FR53"/>
<dbReference type="InterPro" id="IPR001173">
    <property type="entry name" value="Glyco_trans_2-like"/>
</dbReference>
<organism evidence="2 3">
    <name type="scientific">Holdemania filiformis</name>
    <dbReference type="NCBI Taxonomy" id="61171"/>
    <lineage>
        <taxon>Bacteria</taxon>
        <taxon>Bacillati</taxon>
        <taxon>Bacillota</taxon>
        <taxon>Erysipelotrichia</taxon>
        <taxon>Erysipelotrichales</taxon>
        <taxon>Erysipelotrichaceae</taxon>
        <taxon>Holdemania</taxon>
    </lineage>
</organism>
<evidence type="ECO:0000313" key="3">
    <source>
        <dbReference type="Proteomes" id="UP000284178"/>
    </source>
</evidence>
<protein>
    <submittedName>
        <fullName evidence="2">Glycosyltransferase family 2 protein</fullName>
    </submittedName>
</protein>
<dbReference type="Pfam" id="PF00535">
    <property type="entry name" value="Glycos_transf_2"/>
    <property type="match status" value="1"/>
</dbReference>
<keyword evidence="3" id="KW-1185">Reference proteome</keyword>
<dbReference type="PANTHER" id="PTHR22916:SF3">
    <property type="entry name" value="UDP-GLCNAC:BETAGAL BETA-1,3-N-ACETYLGLUCOSAMINYLTRANSFERASE-LIKE PROTEIN 1"/>
    <property type="match status" value="1"/>
</dbReference>
<dbReference type="PANTHER" id="PTHR22916">
    <property type="entry name" value="GLYCOSYLTRANSFERASE"/>
    <property type="match status" value="1"/>
</dbReference>
<accession>A0A412FR53</accession>
<dbReference type="CDD" id="cd00761">
    <property type="entry name" value="Glyco_tranf_GTA_type"/>
    <property type="match status" value="1"/>
</dbReference>
<evidence type="ECO:0000259" key="1">
    <source>
        <dbReference type="Pfam" id="PF00535"/>
    </source>
</evidence>
<feature type="domain" description="Glycosyltransferase 2-like" evidence="1">
    <location>
        <begin position="49"/>
        <end position="219"/>
    </location>
</feature>
<comment type="caution">
    <text evidence="2">The sequence shown here is derived from an EMBL/GenBank/DDBJ whole genome shotgun (WGS) entry which is preliminary data.</text>
</comment>
<evidence type="ECO:0000313" key="2">
    <source>
        <dbReference type="EMBL" id="RGR70668.1"/>
    </source>
</evidence>
<dbReference type="EMBL" id="QRUP01000020">
    <property type="protein sequence ID" value="RGR70668.1"/>
    <property type="molecule type" value="Genomic_DNA"/>
</dbReference>
<proteinExistence type="predicted"/>
<dbReference type="SUPFAM" id="SSF53448">
    <property type="entry name" value="Nucleotide-diphospho-sugar transferases"/>
    <property type="match status" value="1"/>
</dbReference>
<dbReference type="InterPro" id="IPR029044">
    <property type="entry name" value="Nucleotide-diphossugar_trans"/>
</dbReference>